<feature type="transmembrane region" description="Helical" evidence="2">
    <location>
        <begin position="250"/>
        <end position="272"/>
    </location>
</feature>
<sequence length="483" mass="50259">MTRTTFTIVRSLAFALALQTAVAQQCYYPNGSKAPDSEKACSSAEGSACCPDKWQCLDNGLCYYPPSNIYGRYSCTDQSWEAEGCASNMCTYGMKAVGGESITQCSDHDDQWCCNADNQHVNCCKESPAPRPFFDLADGKAYATVGVSTAANAPNLATITGEADGANASPTLAPSQSATGSNSPQSSTNAPKTTSSPSVDATPTTELRTLLSSGTAGFVTITQTVANTPPPASTNASDPSDSTPSKKLPIIIGCAVGIPLAIALVCIIIWMLRKRSEQAKENNRLSKPPFADEIMTDGGTPAPAYGFAGGAKFNEKPLLTTYRSDGVTPTVPELAGNSVGPSRPISTIQGRAELDSGSGFMPGAQAPHSPQFVGLGGGNAQAHSRHTPHSSWDSTPREAVPTSVLGDYNEADSRPMSVVAPMGRTSMGVPPGGYIPYRPNNLAQPHQTQEMDAGTTPPPPAAELSTIHTPPAVDPNTAKMPPA</sequence>
<feature type="compositionally biased region" description="Polar residues" evidence="1">
    <location>
        <begin position="441"/>
        <end position="450"/>
    </location>
</feature>
<evidence type="ECO:0000313" key="5">
    <source>
        <dbReference type="Proteomes" id="UP000799428"/>
    </source>
</evidence>
<feature type="region of interest" description="Disordered" evidence="1">
    <location>
        <begin position="225"/>
        <end position="245"/>
    </location>
</feature>
<dbReference type="EMBL" id="MU005765">
    <property type="protein sequence ID" value="KAF2714035.1"/>
    <property type="molecule type" value="Genomic_DNA"/>
</dbReference>
<keyword evidence="5" id="KW-1185">Reference proteome</keyword>
<protein>
    <recommendedName>
        <fullName evidence="6">Mid2 domain-containing protein</fullName>
    </recommendedName>
</protein>
<keyword evidence="2" id="KW-0812">Transmembrane</keyword>
<evidence type="ECO:0000256" key="3">
    <source>
        <dbReference type="SAM" id="SignalP"/>
    </source>
</evidence>
<evidence type="ECO:0000256" key="2">
    <source>
        <dbReference type="SAM" id="Phobius"/>
    </source>
</evidence>
<evidence type="ECO:0008006" key="6">
    <source>
        <dbReference type="Google" id="ProtNLM"/>
    </source>
</evidence>
<organism evidence="4 5">
    <name type="scientific">Pleomassaria siparia CBS 279.74</name>
    <dbReference type="NCBI Taxonomy" id="1314801"/>
    <lineage>
        <taxon>Eukaryota</taxon>
        <taxon>Fungi</taxon>
        <taxon>Dikarya</taxon>
        <taxon>Ascomycota</taxon>
        <taxon>Pezizomycotina</taxon>
        <taxon>Dothideomycetes</taxon>
        <taxon>Pleosporomycetidae</taxon>
        <taxon>Pleosporales</taxon>
        <taxon>Pleomassariaceae</taxon>
        <taxon>Pleomassaria</taxon>
    </lineage>
</organism>
<feature type="region of interest" description="Disordered" evidence="1">
    <location>
        <begin position="162"/>
        <end position="203"/>
    </location>
</feature>
<proteinExistence type="predicted"/>
<dbReference type="AlphaFoldDB" id="A0A6G1KNB4"/>
<name>A0A6G1KNB4_9PLEO</name>
<keyword evidence="2" id="KW-1133">Transmembrane helix</keyword>
<evidence type="ECO:0000256" key="1">
    <source>
        <dbReference type="SAM" id="MobiDB-lite"/>
    </source>
</evidence>
<keyword evidence="3" id="KW-0732">Signal</keyword>
<dbReference type="Proteomes" id="UP000799428">
    <property type="component" value="Unassembled WGS sequence"/>
</dbReference>
<feature type="chain" id="PRO_5026065392" description="Mid2 domain-containing protein" evidence="3">
    <location>
        <begin position="24"/>
        <end position="483"/>
    </location>
</feature>
<evidence type="ECO:0000313" key="4">
    <source>
        <dbReference type="EMBL" id="KAF2714035.1"/>
    </source>
</evidence>
<feature type="signal peptide" evidence="3">
    <location>
        <begin position="1"/>
        <end position="23"/>
    </location>
</feature>
<reference evidence="4" key="1">
    <citation type="journal article" date="2020" name="Stud. Mycol.">
        <title>101 Dothideomycetes genomes: a test case for predicting lifestyles and emergence of pathogens.</title>
        <authorList>
            <person name="Haridas S."/>
            <person name="Albert R."/>
            <person name="Binder M."/>
            <person name="Bloem J."/>
            <person name="Labutti K."/>
            <person name="Salamov A."/>
            <person name="Andreopoulos B."/>
            <person name="Baker S."/>
            <person name="Barry K."/>
            <person name="Bills G."/>
            <person name="Bluhm B."/>
            <person name="Cannon C."/>
            <person name="Castanera R."/>
            <person name="Culley D."/>
            <person name="Daum C."/>
            <person name="Ezra D."/>
            <person name="Gonzalez J."/>
            <person name="Henrissat B."/>
            <person name="Kuo A."/>
            <person name="Liang C."/>
            <person name="Lipzen A."/>
            <person name="Lutzoni F."/>
            <person name="Magnuson J."/>
            <person name="Mondo S."/>
            <person name="Nolan M."/>
            <person name="Ohm R."/>
            <person name="Pangilinan J."/>
            <person name="Park H.-J."/>
            <person name="Ramirez L."/>
            <person name="Alfaro M."/>
            <person name="Sun H."/>
            <person name="Tritt A."/>
            <person name="Yoshinaga Y."/>
            <person name="Zwiers L.-H."/>
            <person name="Turgeon B."/>
            <person name="Goodwin S."/>
            <person name="Spatafora J."/>
            <person name="Crous P."/>
            <person name="Grigoriev I."/>
        </authorList>
    </citation>
    <scope>NUCLEOTIDE SEQUENCE</scope>
    <source>
        <strain evidence="4">CBS 279.74</strain>
    </source>
</reference>
<feature type="compositionally biased region" description="Polar residues" evidence="1">
    <location>
        <begin position="168"/>
        <end position="203"/>
    </location>
</feature>
<accession>A0A6G1KNB4</accession>
<keyword evidence="2" id="KW-0472">Membrane</keyword>
<feature type="region of interest" description="Disordered" evidence="1">
    <location>
        <begin position="362"/>
        <end position="410"/>
    </location>
</feature>
<feature type="region of interest" description="Disordered" evidence="1">
    <location>
        <begin position="439"/>
        <end position="483"/>
    </location>
</feature>
<gene>
    <name evidence="4" type="ORF">K504DRAFT_498820</name>
</gene>
<dbReference type="OrthoDB" id="5215637at2759"/>